<organism evidence="2 3">
    <name type="scientific">Ladona fulva</name>
    <name type="common">Scarce chaser dragonfly</name>
    <name type="synonym">Libellula fulva</name>
    <dbReference type="NCBI Taxonomy" id="123851"/>
    <lineage>
        <taxon>Eukaryota</taxon>
        <taxon>Metazoa</taxon>
        <taxon>Ecdysozoa</taxon>
        <taxon>Arthropoda</taxon>
        <taxon>Hexapoda</taxon>
        <taxon>Insecta</taxon>
        <taxon>Pterygota</taxon>
        <taxon>Palaeoptera</taxon>
        <taxon>Odonata</taxon>
        <taxon>Epiprocta</taxon>
        <taxon>Anisoptera</taxon>
        <taxon>Libelluloidea</taxon>
        <taxon>Libellulidae</taxon>
        <taxon>Ladona</taxon>
    </lineage>
</organism>
<dbReference type="SMART" id="SM00181">
    <property type="entry name" value="EGF"/>
    <property type="match status" value="3"/>
</dbReference>
<dbReference type="InterPro" id="IPR000742">
    <property type="entry name" value="EGF"/>
</dbReference>
<keyword evidence="3" id="KW-1185">Reference proteome</keyword>
<sequence>MLECKLNSTCTSNDDCFLIGHAECNRNLCMCAPGFETDGRTCTMDNSSFCFDGSDCRNNLTHWCNETTGLCSCRVGYEGLGDDCVAPLNKPCTPEEGCIDPDAECVDFRCNCRSGLVAEGGRCVSHHGTHIHLKARGNGEISVELDIEED</sequence>
<feature type="domain" description="EGF-like" evidence="1">
    <location>
        <begin position="71"/>
        <end position="84"/>
    </location>
</feature>
<accession>A0A8K0K888</accession>
<dbReference type="EMBL" id="KZ308477">
    <property type="protein sequence ID" value="KAG8230319.1"/>
    <property type="molecule type" value="Genomic_DNA"/>
</dbReference>
<dbReference type="PROSITE" id="PS01186">
    <property type="entry name" value="EGF_2"/>
    <property type="match status" value="1"/>
</dbReference>
<dbReference type="PANTHER" id="PTHR39069">
    <property type="entry name" value="ECDYSONE-INDUCIBLE GENE E1, ISOFORM A"/>
    <property type="match status" value="1"/>
</dbReference>
<dbReference type="Proteomes" id="UP000792457">
    <property type="component" value="Unassembled WGS sequence"/>
</dbReference>
<dbReference type="OrthoDB" id="10060424at2759"/>
<protein>
    <recommendedName>
        <fullName evidence="1">EGF-like domain-containing protein</fullName>
    </recommendedName>
</protein>
<evidence type="ECO:0000313" key="2">
    <source>
        <dbReference type="EMBL" id="KAG8230319.1"/>
    </source>
</evidence>
<name>A0A8K0K888_LADFU</name>
<reference evidence="2" key="2">
    <citation type="submission" date="2017-10" db="EMBL/GenBank/DDBJ databases">
        <title>Ladona fulva Genome sequencing and assembly.</title>
        <authorList>
            <person name="Murali S."/>
            <person name="Richards S."/>
            <person name="Bandaranaike D."/>
            <person name="Bellair M."/>
            <person name="Blankenburg K."/>
            <person name="Chao H."/>
            <person name="Dinh H."/>
            <person name="Doddapaneni H."/>
            <person name="Dugan-Rocha S."/>
            <person name="Elkadiri S."/>
            <person name="Gnanaolivu R."/>
            <person name="Hernandez B."/>
            <person name="Skinner E."/>
            <person name="Javaid M."/>
            <person name="Lee S."/>
            <person name="Li M."/>
            <person name="Ming W."/>
            <person name="Munidasa M."/>
            <person name="Muniz J."/>
            <person name="Nguyen L."/>
            <person name="Hughes D."/>
            <person name="Osuji N."/>
            <person name="Pu L.-L."/>
            <person name="Puazo M."/>
            <person name="Qu C."/>
            <person name="Quiroz J."/>
            <person name="Raj R."/>
            <person name="Weissenberger G."/>
            <person name="Xin Y."/>
            <person name="Zou X."/>
            <person name="Han Y."/>
            <person name="Worley K."/>
            <person name="Muzny D."/>
            <person name="Gibbs R."/>
        </authorList>
    </citation>
    <scope>NUCLEOTIDE SEQUENCE</scope>
    <source>
        <strain evidence="2">Sampled in the wild</strain>
    </source>
</reference>
<dbReference type="PANTHER" id="PTHR39069:SF8">
    <property type="entry name" value="FI17111P1"/>
    <property type="match status" value="1"/>
</dbReference>
<evidence type="ECO:0000313" key="3">
    <source>
        <dbReference type="Proteomes" id="UP000792457"/>
    </source>
</evidence>
<dbReference type="AlphaFoldDB" id="A0A8K0K888"/>
<comment type="caution">
    <text evidence="2">The sequence shown here is derived from an EMBL/GenBank/DDBJ whole genome shotgun (WGS) entry which is preliminary data.</text>
</comment>
<proteinExistence type="predicted"/>
<gene>
    <name evidence="2" type="ORF">J437_LFUL000590</name>
</gene>
<reference evidence="2" key="1">
    <citation type="submission" date="2013-04" db="EMBL/GenBank/DDBJ databases">
        <authorList>
            <person name="Qu J."/>
            <person name="Murali S.C."/>
            <person name="Bandaranaike D."/>
            <person name="Bellair M."/>
            <person name="Blankenburg K."/>
            <person name="Chao H."/>
            <person name="Dinh H."/>
            <person name="Doddapaneni H."/>
            <person name="Downs B."/>
            <person name="Dugan-Rocha S."/>
            <person name="Elkadiri S."/>
            <person name="Gnanaolivu R.D."/>
            <person name="Hernandez B."/>
            <person name="Javaid M."/>
            <person name="Jayaseelan J.C."/>
            <person name="Lee S."/>
            <person name="Li M."/>
            <person name="Ming W."/>
            <person name="Munidasa M."/>
            <person name="Muniz J."/>
            <person name="Nguyen L."/>
            <person name="Ongeri F."/>
            <person name="Osuji N."/>
            <person name="Pu L.-L."/>
            <person name="Puazo M."/>
            <person name="Qu C."/>
            <person name="Quiroz J."/>
            <person name="Raj R."/>
            <person name="Weissenberger G."/>
            <person name="Xin Y."/>
            <person name="Zou X."/>
            <person name="Han Y."/>
            <person name="Richards S."/>
            <person name="Worley K."/>
            <person name="Muzny D."/>
            <person name="Gibbs R."/>
        </authorList>
    </citation>
    <scope>NUCLEOTIDE SEQUENCE</scope>
    <source>
        <strain evidence="2">Sampled in the wild</strain>
    </source>
</reference>
<evidence type="ECO:0000259" key="1">
    <source>
        <dbReference type="PROSITE" id="PS01186"/>
    </source>
</evidence>